<dbReference type="PROSITE" id="PS00026">
    <property type="entry name" value="CHIT_BIND_I_1"/>
    <property type="match status" value="1"/>
</dbReference>
<dbReference type="EMBL" id="MCFH01000015">
    <property type="protein sequence ID" value="ORX52630.1"/>
    <property type="molecule type" value="Genomic_DNA"/>
</dbReference>
<reference evidence="4 5" key="2">
    <citation type="submission" date="2016-08" db="EMBL/GenBank/DDBJ databases">
        <title>Pervasive Adenine N6-methylation of Active Genes in Fungi.</title>
        <authorList>
            <consortium name="DOE Joint Genome Institute"/>
            <person name="Mondo S.J."/>
            <person name="Dannebaum R.O."/>
            <person name="Kuo R.C."/>
            <person name="Labutti K."/>
            <person name="Haridas S."/>
            <person name="Kuo A."/>
            <person name="Salamov A."/>
            <person name="Ahrendt S.R."/>
            <person name="Lipzen A."/>
            <person name="Sullivan W."/>
            <person name="Andreopoulos W.B."/>
            <person name="Clum A."/>
            <person name="Lindquist E."/>
            <person name="Daum C."/>
            <person name="Ramamoorthy G.K."/>
            <person name="Gryganskyi A."/>
            <person name="Culley D."/>
            <person name="Magnuson J.K."/>
            <person name="James T.Y."/>
            <person name="O'Malley M.A."/>
            <person name="Stajich J.E."/>
            <person name="Spatafora J.W."/>
            <person name="Visel A."/>
            <person name="Grigoriev I.V."/>
        </authorList>
    </citation>
    <scope>NUCLEOTIDE SEQUENCE [LARGE SCALE GENOMIC DNA]</scope>
    <source>
        <strain evidence="5">finn</strain>
    </source>
</reference>
<sequence>MVYSKNGKYHGCGHLAGNQKCPNNECCSKDGHCGIGSEFCDYGCQPNFGFCN</sequence>
<dbReference type="Proteomes" id="UP000193719">
    <property type="component" value="Unassembled WGS sequence"/>
</dbReference>
<organism evidence="4 5">
    <name type="scientific">Piromyces finnis</name>
    <dbReference type="NCBI Taxonomy" id="1754191"/>
    <lineage>
        <taxon>Eukaryota</taxon>
        <taxon>Fungi</taxon>
        <taxon>Fungi incertae sedis</taxon>
        <taxon>Chytridiomycota</taxon>
        <taxon>Chytridiomycota incertae sedis</taxon>
        <taxon>Neocallimastigomycetes</taxon>
        <taxon>Neocallimastigales</taxon>
        <taxon>Neocallimastigaceae</taxon>
        <taxon>Piromyces</taxon>
    </lineage>
</organism>
<feature type="disulfide bond" evidence="2">
    <location>
        <begin position="21"/>
        <end position="33"/>
    </location>
</feature>
<keyword evidence="1 2" id="KW-0147">Chitin-binding</keyword>
<feature type="disulfide bond" evidence="2">
    <location>
        <begin position="12"/>
        <end position="27"/>
    </location>
</feature>
<dbReference type="Pfam" id="PF00187">
    <property type="entry name" value="Chitin_bind_1"/>
    <property type="match status" value="1"/>
</dbReference>
<keyword evidence="5" id="KW-1185">Reference proteome</keyword>
<dbReference type="InterPro" id="IPR001002">
    <property type="entry name" value="Chitin-bd_1"/>
</dbReference>
<dbReference type="PROSITE" id="PS50941">
    <property type="entry name" value="CHIT_BIND_I_2"/>
    <property type="match status" value="1"/>
</dbReference>
<keyword evidence="2" id="KW-1015">Disulfide bond</keyword>
<feature type="disulfide bond" evidence="2">
    <location>
        <begin position="26"/>
        <end position="40"/>
    </location>
</feature>
<evidence type="ECO:0000256" key="2">
    <source>
        <dbReference type="PROSITE-ProRule" id="PRU00261"/>
    </source>
</evidence>
<dbReference type="InterPro" id="IPR036861">
    <property type="entry name" value="Endochitinase-like_sf"/>
</dbReference>
<evidence type="ECO:0000256" key="1">
    <source>
        <dbReference type="ARBA" id="ARBA00022669"/>
    </source>
</evidence>
<feature type="domain" description="Chitin-binding type-1" evidence="3">
    <location>
        <begin position="9"/>
        <end position="52"/>
    </location>
</feature>
<dbReference type="InterPro" id="IPR018371">
    <property type="entry name" value="Chitin-binding_1_CS"/>
</dbReference>
<dbReference type="GO" id="GO:0008061">
    <property type="term" value="F:chitin binding"/>
    <property type="evidence" value="ECO:0007669"/>
    <property type="project" value="UniProtKB-UniRule"/>
</dbReference>
<evidence type="ECO:0000313" key="5">
    <source>
        <dbReference type="Proteomes" id="UP000193719"/>
    </source>
</evidence>
<dbReference type="Gene3D" id="3.30.60.10">
    <property type="entry name" value="Endochitinase-like"/>
    <property type="match status" value="1"/>
</dbReference>
<proteinExistence type="predicted"/>
<accession>A0A1Y1VDL8</accession>
<dbReference type="SMART" id="SM00270">
    <property type="entry name" value="ChtBD1"/>
    <property type="match status" value="1"/>
</dbReference>
<reference evidence="4 5" key="1">
    <citation type="submission" date="2016-08" db="EMBL/GenBank/DDBJ databases">
        <title>Genomes of anaerobic fungi encode conserved fungal cellulosomes for biomass hydrolysis.</title>
        <authorList>
            <consortium name="DOE Joint Genome Institute"/>
            <person name="Haitjema C.H."/>
            <person name="Gilmore S.P."/>
            <person name="Henske J.K."/>
            <person name="Solomon K.V."/>
            <person name="De Groot R."/>
            <person name="Kuo A."/>
            <person name="Mondo S.J."/>
            <person name="Salamov A.A."/>
            <person name="Labutti K."/>
            <person name="Zhao Z."/>
            <person name="Chiniquy J."/>
            <person name="Barry K."/>
            <person name="Brewer H.M."/>
            <person name="Purvine S.O."/>
            <person name="Wright A.T."/>
            <person name="Boxma B."/>
            <person name="Van Alen T."/>
            <person name="Hackstein J.H."/>
            <person name="Baker S.E."/>
            <person name="Grigoriev I.V."/>
            <person name="O'Malley M.A."/>
        </authorList>
    </citation>
    <scope>NUCLEOTIDE SEQUENCE [LARGE SCALE GENOMIC DNA]</scope>
    <source>
        <strain evidence="5">finn</strain>
    </source>
</reference>
<comment type="caution">
    <text evidence="2">Lacks conserved residue(s) required for the propagation of feature annotation.</text>
</comment>
<gene>
    <name evidence="4" type="ORF">BCR36DRAFT_286490</name>
</gene>
<evidence type="ECO:0000259" key="3">
    <source>
        <dbReference type="PROSITE" id="PS50941"/>
    </source>
</evidence>
<evidence type="ECO:0000313" key="4">
    <source>
        <dbReference type="EMBL" id="ORX52630.1"/>
    </source>
</evidence>
<dbReference type="SUPFAM" id="SSF57016">
    <property type="entry name" value="Plant lectins/antimicrobial peptides"/>
    <property type="match status" value="1"/>
</dbReference>
<dbReference type="OrthoDB" id="73875at2759"/>
<comment type="caution">
    <text evidence="4">The sequence shown here is derived from an EMBL/GenBank/DDBJ whole genome shotgun (WGS) entry which is preliminary data.</text>
</comment>
<protein>
    <recommendedName>
        <fullName evidence="3">Chitin-binding type-1 domain-containing protein</fullName>
    </recommendedName>
</protein>
<dbReference type="AlphaFoldDB" id="A0A1Y1VDL8"/>
<name>A0A1Y1VDL8_9FUNG</name>